<dbReference type="CDD" id="cd00761">
    <property type="entry name" value="Glyco_tranf_GTA_type"/>
    <property type="match status" value="1"/>
</dbReference>
<protein>
    <submittedName>
        <fullName evidence="2">Hyaluronan synthase</fullName>
        <ecNumber evidence="2">2.4.1.212</ecNumber>
    </submittedName>
</protein>
<dbReference type="Proteomes" id="UP000279227">
    <property type="component" value="Chromosome"/>
</dbReference>
<dbReference type="InterPro" id="IPR029044">
    <property type="entry name" value="Nucleotide-diphossugar_trans"/>
</dbReference>
<gene>
    <name evidence="2" type="primary">hyaD_5</name>
    <name evidence="2" type="ORF">NCTC11432_04893</name>
</gene>
<dbReference type="PANTHER" id="PTHR22916:SF3">
    <property type="entry name" value="UDP-GLCNAC:BETAGAL BETA-1,3-N-ACETYLGLUCOSAMINYLTRANSFERASE-LIKE PROTEIN 1"/>
    <property type="match status" value="1"/>
</dbReference>
<dbReference type="Pfam" id="PF00535">
    <property type="entry name" value="Glycos_transf_2"/>
    <property type="match status" value="1"/>
</dbReference>
<dbReference type="PANTHER" id="PTHR22916">
    <property type="entry name" value="GLYCOSYLTRANSFERASE"/>
    <property type="match status" value="1"/>
</dbReference>
<sequence length="267" mass="30937">MISVVIPLYNKEKYIKETIRKVLNQTYQNFEIIIVNDGSKDKGPEIVNEIDDSRVKLFNKENGGVSSARNVGIEKSQFEYIAFLDADDEWLPNHLEEIHKLITKYKSSADVFVTNFARKYSEEKIVDNRKQDELKEGIVKDYFKVILKKGLIHTSCVCVSKKALLKAKLFDERISRGEDMDLWGRLAREYGIAYSPVITELYLQEAENNSRGKSDITKSIVYHLDFSNVTSSDEKKYLKNLLYRKYASLLKNIDFASFIKLMIKQGF</sequence>
<dbReference type="EC" id="2.4.1.212" evidence="2"/>
<accession>A0A3S4MU10</accession>
<dbReference type="OrthoDB" id="597270at2"/>
<keyword evidence="2" id="KW-0328">Glycosyltransferase</keyword>
<name>A0A3S4MU10_CHRGE</name>
<feature type="domain" description="Glycosyltransferase 2-like" evidence="1">
    <location>
        <begin position="3"/>
        <end position="158"/>
    </location>
</feature>
<evidence type="ECO:0000259" key="1">
    <source>
        <dbReference type="Pfam" id="PF00535"/>
    </source>
</evidence>
<dbReference type="KEGG" id="cgle:NCTC11432_04893"/>
<dbReference type="EMBL" id="LR134289">
    <property type="protein sequence ID" value="VEE11626.1"/>
    <property type="molecule type" value="Genomic_DNA"/>
</dbReference>
<dbReference type="STRING" id="525257.HMPREF0204_14917"/>
<keyword evidence="2" id="KW-0808">Transferase</keyword>
<organism evidence="2 3">
    <name type="scientific">Chryseobacterium gleum</name>
    <name type="common">Flavobacterium gleum</name>
    <dbReference type="NCBI Taxonomy" id="250"/>
    <lineage>
        <taxon>Bacteria</taxon>
        <taxon>Pseudomonadati</taxon>
        <taxon>Bacteroidota</taxon>
        <taxon>Flavobacteriia</taxon>
        <taxon>Flavobacteriales</taxon>
        <taxon>Weeksellaceae</taxon>
        <taxon>Chryseobacterium group</taxon>
        <taxon>Chryseobacterium</taxon>
    </lineage>
</organism>
<dbReference type="AlphaFoldDB" id="A0A3S4MU10"/>
<evidence type="ECO:0000313" key="3">
    <source>
        <dbReference type="Proteomes" id="UP000279227"/>
    </source>
</evidence>
<dbReference type="SUPFAM" id="SSF53448">
    <property type="entry name" value="Nucleotide-diphospho-sugar transferases"/>
    <property type="match status" value="1"/>
</dbReference>
<dbReference type="RefSeq" id="WP_002981064.1">
    <property type="nucleotide sequence ID" value="NZ_CP031676.1"/>
</dbReference>
<reference evidence="2 3" key="1">
    <citation type="submission" date="2018-12" db="EMBL/GenBank/DDBJ databases">
        <authorList>
            <consortium name="Pathogen Informatics"/>
        </authorList>
    </citation>
    <scope>NUCLEOTIDE SEQUENCE [LARGE SCALE GENOMIC DNA]</scope>
    <source>
        <strain evidence="2 3">NCTC11432</strain>
    </source>
</reference>
<dbReference type="GO" id="GO:0050501">
    <property type="term" value="F:hyaluronan synthase activity"/>
    <property type="evidence" value="ECO:0007669"/>
    <property type="project" value="UniProtKB-EC"/>
</dbReference>
<dbReference type="GeneID" id="93023221"/>
<dbReference type="InterPro" id="IPR001173">
    <property type="entry name" value="Glyco_trans_2-like"/>
</dbReference>
<dbReference type="Gene3D" id="3.90.550.10">
    <property type="entry name" value="Spore Coat Polysaccharide Biosynthesis Protein SpsA, Chain A"/>
    <property type="match status" value="1"/>
</dbReference>
<evidence type="ECO:0000313" key="2">
    <source>
        <dbReference type="EMBL" id="VEE11626.1"/>
    </source>
</evidence>
<proteinExistence type="predicted"/>